<evidence type="ECO:0000313" key="3">
    <source>
        <dbReference type="Proteomes" id="UP001317705"/>
    </source>
</evidence>
<gene>
    <name evidence="2" type="ORF">GURASL_19020</name>
</gene>
<dbReference type="RefSeq" id="WP_282003735.1">
    <property type="nucleotide sequence ID" value="NZ_AP027151.1"/>
</dbReference>
<dbReference type="EMBL" id="AP027151">
    <property type="protein sequence ID" value="BDV42979.1"/>
    <property type="molecule type" value="Genomic_DNA"/>
</dbReference>
<proteinExistence type="predicted"/>
<protein>
    <submittedName>
        <fullName evidence="2">Uncharacterized protein</fullName>
    </submittedName>
</protein>
<organism evidence="2 3">
    <name type="scientific">Geotalea uraniireducens</name>
    <dbReference type="NCBI Taxonomy" id="351604"/>
    <lineage>
        <taxon>Bacteria</taxon>
        <taxon>Pseudomonadati</taxon>
        <taxon>Thermodesulfobacteriota</taxon>
        <taxon>Desulfuromonadia</taxon>
        <taxon>Geobacterales</taxon>
        <taxon>Geobacteraceae</taxon>
        <taxon>Geotalea</taxon>
    </lineage>
</organism>
<evidence type="ECO:0000256" key="1">
    <source>
        <dbReference type="SAM" id="SignalP"/>
    </source>
</evidence>
<accession>A0ABM8EKQ3</accession>
<feature type="chain" id="PRO_5046018543" evidence="1">
    <location>
        <begin position="26"/>
        <end position="581"/>
    </location>
</feature>
<feature type="signal peptide" evidence="1">
    <location>
        <begin position="1"/>
        <end position="25"/>
    </location>
</feature>
<reference evidence="2 3" key="1">
    <citation type="submission" date="2022-12" db="EMBL/GenBank/DDBJ databases">
        <title>Polyphasic characterization of Geotalea uranireducens NIT-SL11 newly isolated from a complex of sewage sludge and microbially reduced graphene oxide.</title>
        <authorList>
            <person name="Xie L."/>
            <person name="Yoshida N."/>
            <person name="Meng L."/>
        </authorList>
    </citation>
    <scope>NUCLEOTIDE SEQUENCE [LARGE SCALE GENOMIC DNA]</scope>
    <source>
        <strain evidence="2 3">NIT-SL11</strain>
    </source>
</reference>
<name>A0ABM8EKQ3_9BACT</name>
<keyword evidence="1" id="KW-0732">Signal</keyword>
<sequence>MKITKLLLLALSLALPLLIRTPAGAAAVPTVTQAVDLNPGWNAVYLEVTPPEKAPAVVFRGLPTGASVWAWTGKSDPVQFIQDPGETPVSNPRWLAIFAAAAESGLNNLYAITANNAYLIHLPAGTPPLTLNIAGRPTIRHREWIPDSFNLTGFGFTATPPTFAAFFAPSAAHKNQAIYRLNNVSGSWEPVTNPTTAAMRSGEAFWIYCQSGSDYQGPLAAETDNADGLDFGIGITLLTVTVANASSSDRTVALTQLGAANPVALAYRRYDATSGQILTEPLTVMAPITVKAGNSATVTLAAQRGSFSGTAASVLEFSDAQGSRIRLPVTATSNPVNGYPGLWTGSAALNMVSQLTDSGPAPDFANGEAKATPAALNLNLILHQDRYGQVRLLKQAILMHQDGTLNADGSPATAGRYVALTDDALLAGYSGVTERDGAKVGRRLSAVGIDYSPGTETDFDGTALKCSGSISTTVSCRMIVESSAAYTQPTNPFLHRYHPDHDNLASDFATFRQEANRITRDVTLVFDGTPRDNPGNPPPGWGVTVLGGTYTEHIRGLAKGPIKVQGNFTIKLASDVDVLNQ</sequence>
<keyword evidence="3" id="KW-1185">Reference proteome</keyword>
<dbReference type="Proteomes" id="UP001317705">
    <property type="component" value="Chromosome"/>
</dbReference>
<evidence type="ECO:0000313" key="2">
    <source>
        <dbReference type="EMBL" id="BDV42979.1"/>
    </source>
</evidence>